<evidence type="ECO:0000259" key="7">
    <source>
        <dbReference type="PROSITE" id="PS50011"/>
    </source>
</evidence>
<evidence type="ECO:0000256" key="3">
    <source>
        <dbReference type="ARBA" id="ARBA00022777"/>
    </source>
</evidence>
<evidence type="ECO:0000256" key="1">
    <source>
        <dbReference type="ARBA" id="ARBA00022679"/>
    </source>
</evidence>
<evidence type="ECO:0000256" key="4">
    <source>
        <dbReference type="ARBA" id="ARBA00022840"/>
    </source>
</evidence>
<dbReference type="Gene3D" id="1.10.510.10">
    <property type="entry name" value="Transferase(Phosphotransferase) domain 1"/>
    <property type="match status" value="1"/>
</dbReference>
<dbReference type="Proteomes" id="UP001576774">
    <property type="component" value="Unassembled WGS sequence"/>
</dbReference>
<dbReference type="Pfam" id="PF00069">
    <property type="entry name" value="Pkinase"/>
    <property type="match status" value="1"/>
</dbReference>
<dbReference type="SUPFAM" id="SSF56112">
    <property type="entry name" value="Protein kinase-like (PK-like)"/>
    <property type="match status" value="1"/>
</dbReference>
<dbReference type="RefSeq" id="WP_413268755.1">
    <property type="nucleotide sequence ID" value="NZ_JBHFNQ010000013.1"/>
</dbReference>
<dbReference type="InterPro" id="IPR011009">
    <property type="entry name" value="Kinase-like_dom_sf"/>
</dbReference>
<evidence type="ECO:0000256" key="5">
    <source>
        <dbReference type="PROSITE-ProRule" id="PRU10141"/>
    </source>
</evidence>
<dbReference type="InterPro" id="IPR000719">
    <property type="entry name" value="Prot_kinase_dom"/>
</dbReference>
<protein>
    <submittedName>
        <fullName evidence="8">Serine/threonine protein kinase</fullName>
    </submittedName>
</protein>
<keyword evidence="6" id="KW-1133">Transmembrane helix</keyword>
<evidence type="ECO:0000256" key="2">
    <source>
        <dbReference type="ARBA" id="ARBA00022741"/>
    </source>
</evidence>
<sequence length="434" mass="48365">MVWAAGQKLQNGKYIIEKILGEGGFGITYQARHTLLEQLVVIKTPNEKLKNDPEYPKYLRRFVEEGRRLEKLSEKQHPNIVRVRDLFEERGIYCLVMDFVAGESLFDLVQRRGALPPTEAVEYVRQMGEALTVIHQAQLVHRDAHPGNIMVQRDGKAVLIDFGIAGEILQTVESSKHFGNWAFAPYEQMMGSREPTVDVYCLAASLYYGVTGQCPTSSLDRKLNNVRLIKPKQHADISDDLNRAILKGMELEAKNRPQSMQEWLKLLEVASRTVEVSLPPKKRRSIPWGSLRVILLSYAVLGFVSAPSAWAWALAWALAYLAWACLAWALLAALSPALSPAFDAASAWAVVAFFFFVVVAYSALLSAFLSASPSVWASAWAWASGMTSGSALGSASKELVNSFSKFHTFLIILGTCWLGVGLGWLAYQIYMIFR</sequence>
<feature type="transmembrane region" description="Helical" evidence="6">
    <location>
        <begin position="375"/>
        <end position="396"/>
    </location>
</feature>
<dbReference type="PROSITE" id="PS50011">
    <property type="entry name" value="PROTEIN_KINASE_DOM"/>
    <property type="match status" value="1"/>
</dbReference>
<dbReference type="PROSITE" id="PS00107">
    <property type="entry name" value="PROTEIN_KINASE_ATP"/>
    <property type="match status" value="1"/>
</dbReference>
<dbReference type="InterPro" id="IPR017441">
    <property type="entry name" value="Protein_kinase_ATP_BS"/>
</dbReference>
<feature type="transmembrane region" description="Helical" evidence="6">
    <location>
        <begin position="408"/>
        <end position="433"/>
    </location>
</feature>
<accession>A0ABV4WYK0</accession>
<feature type="transmembrane region" description="Helical" evidence="6">
    <location>
        <begin position="346"/>
        <end position="369"/>
    </location>
</feature>
<evidence type="ECO:0000313" key="9">
    <source>
        <dbReference type="Proteomes" id="UP001576774"/>
    </source>
</evidence>
<keyword evidence="3 8" id="KW-0418">Kinase</keyword>
<evidence type="ECO:0000313" key="8">
    <source>
        <dbReference type="EMBL" id="MFB2875598.1"/>
    </source>
</evidence>
<dbReference type="Gene3D" id="3.30.200.20">
    <property type="entry name" value="Phosphorylase Kinase, domain 1"/>
    <property type="match status" value="1"/>
</dbReference>
<keyword evidence="6" id="KW-0812">Transmembrane</keyword>
<keyword evidence="4 5" id="KW-0067">ATP-binding</keyword>
<evidence type="ECO:0000256" key="6">
    <source>
        <dbReference type="SAM" id="Phobius"/>
    </source>
</evidence>
<keyword evidence="2 5" id="KW-0547">Nucleotide-binding</keyword>
<dbReference type="PANTHER" id="PTHR43289:SF34">
    <property type="entry name" value="SERINE_THREONINE-PROTEIN KINASE YBDM-RELATED"/>
    <property type="match status" value="1"/>
</dbReference>
<keyword evidence="6" id="KW-0472">Membrane</keyword>
<keyword evidence="9" id="KW-1185">Reference proteome</keyword>
<keyword evidence="1" id="KW-0808">Transferase</keyword>
<dbReference type="GO" id="GO:0004674">
    <property type="term" value="F:protein serine/threonine kinase activity"/>
    <property type="evidence" value="ECO:0007669"/>
    <property type="project" value="UniProtKB-KW"/>
</dbReference>
<feature type="transmembrane region" description="Helical" evidence="6">
    <location>
        <begin position="286"/>
        <end position="304"/>
    </location>
</feature>
<comment type="caution">
    <text evidence="8">The sequence shown here is derived from an EMBL/GenBank/DDBJ whole genome shotgun (WGS) entry which is preliminary data.</text>
</comment>
<feature type="domain" description="Protein kinase" evidence="7">
    <location>
        <begin position="14"/>
        <end position="270"/>
    </location>
</feature>
<feature type="binding site" evidence="5">
    <location>
        <position position="43"/>
    </location>
    <ligand>
        <name>ATP</name>
        <dbReference type="ChEBI" id="CHEBI:30616"/>
    </ligand>
</feature>
<gene>
    <name evidence="8" type="ORF">ACE1CC_01775</name>
</gene>
<reference evidence="8 9" key="1">
    <citation type="submission" date="2024-09" db="EMBL/GenBank/DDBJ databases">
        <title>Floridaenema gen nov. (Aerosakkonemataceae, Aerosakkonematales ord. nov., Cyanobacteria) from benthic tropical and subtropical fresh waters, with the description of four new species.</title>
        <authorList>
            <person name="Moretto J.A."/>
            <person name="Berthold D.E."/>
            <person name="Lefler F.W."/>
            <person name="Huang I.-S."/>
            <person name="Laughinghouse H. IV."/>
        </authorList>
    </citation>
    <scope>NUCLEOTIDE SEQUENCE [LARGE SCALE GENOMIC DNA]</scope>
    <source>
        <strain evidence="8 9">BLCC-F46</strain>
    </source>
</reference>
<name>A0ABV4WYK0_9CYAN</name>
<dbReference type="PANTHER" id="PTHR43289">
    <property type="entry name" value="MITOGEN-ACTIVATED PROTEIN KINASE KINASE KINASE 20-RELATED"/>
    <property type="match status" value="1"/>
</dbReference>
<organism evidence="8 9">
    <name type="scientific">Floridaenema aerugineum BLCC-F46</name>
    <dbReference type="NCBI Taxonomy" id="3153654"/>
    <lineage>
        <taxon>Bacteria</taxon>
        <taxon>Bacillati</taxon>
        <taxon>Cyanobacteriota</taxon>
        <taxon>Cyanophyceae</taxon>
        <taxon>Oscillatoriophycideae</taxon>
        <taxon>Aerosakkonematales</taxon>
        <taxon>Aerosakkonemataceae</taxon>
        <taxon>Floridanema</taxon>
        <taxon>Floridanema aerugineum</taxon>
    </lineage>
</organism>
<feature type="transmembrane region" description="Helical" evidence="6">
    <location>
        <begin position="310"/>
        <end position="334"/>
    </location>
</feature>
<keyword evidence="8" id="KW-0723">Serine/threonine-protein kinase</keyword>
<dbReference type="CDD" id="cd14014">
    <property type="entry name" value="STKc_PknB_like"/>
    <property type="match status" value="1"/>
</dbReference>
<proteinExistence type="predicted"/>
<dbReference type="EMBL" id="JBHFNQ010000013">
    <property type="protein sequence ID" value="MFB2875598.1"/>
    <property type="molecule type" value="Genomic_DNA"/>
</dbReference>